<protein>
    <submittedName>
        <fullName evidence="1">Uncharacterized protein</fullName>
    </submittedName>
</protein>
<evidence type="ECO:0000313" key="2">
    <source>
        <dbReference type="Proteomes" id="UP000183788"/>
    </source>
</evidence>
<reference evidence="1 2" key="1">
    <citation type="submission" date="2016-11" db="EMBL/GenBank/DDBJ databases">
        <authorList>
            <person name="Jaros S."/>
            <person name="Januszkiewicz K."/>
            <person name="Wedrychowicz H."/>
        </authorList>
    </citation>
    <scope>NUCLEOTIDE SEQUENCE [LARGE SCALE GENOMIC DNA]</scope>
    <source>
        <strain evidence="1 2">DSM 784</strain>
    </source>
</reference>
<dbReference type="EMBL" id="FPIZ01000016">
    <property type="protein sequence ID" value="SFW78295.1"/>
    <property type="molecule type" value="Genomic_DNA"/>
</dbReference>
<name>A0A1K1S2J1_9BACT</name>
<gene>
    <name evidence="1" type="ORF">SAMN05661012_04624</name>
</gene>
<organism evidence="1 2">
    <name type="scientific">Chitinophaga sancti</name>
    <dbReference type="NCBI Taxonomy" id="1004"/>
    <lineage>
        <taxon>Bacteria</taxon>
        <taxon>Pseudomonadati</taxon>
        <taxon>Bacteroidota</taxon>
        <taxon>Chitinophagia</taxon>
        <taxon>Chitinophagales</taxon>
        <taxon>Chitinophagaceae</taxon>
        <taxon>Chitinophaga</taxon>
    </lineage>
</organism>
<dbReference type="STRING" id="1004.SAMN05661012_04624"/>
<sequence length="90" mass="10616">MNVNLQEEKQTILAAMDRTKRGCWATPLELSRISGIDLERVLRVVYNSYEFLQCSYLSDDGLPMFTSRKIYKERAPLWNKFLSFIKSEYV</sequence>
<dbReference type="Proteomes" id="UP000183788">
    <property type="component" value="Unassembled WGS sequence"/>
</dbReference>
<accession>A0A1K1S2J1</accession>
<dbReference type="AlphaFoldDB" id="A0A1K1S2J1"/>
<evidence type="ECO:0000313" key="1">
    <source>
        <dbReference type="EMBL" id="SFW78295.1"/>
    </source>
</evidence>
<proteinExistence type="predicted"/>